<evidence type="ECO:0000313" key="7">
    <source>
        <dbReference type="EMBL" id="POR53643.1"/>
    </source>
</evidence>
<feature type="region of interest" description="Disordered" evidence="5">
    <location>
        <begin position="322"/>
        <end position="342"/>
    </location>
</feature>
<dbReference type="InterPro" id="IPR005119">
    <property type="entry name" value="LysR_subst-bd"/>
</dbReference>
<gene>
    <name evidence="7" type="ORF">B0G62_103215</name>
</gene>
<dbReference type="PROSITE" id="PS50931">
    <property type="entry name" value="HTH_LYSR"/>
    <property type="match status" value="1"/>
</dbReference>
<dbReference type="InterPro" id="IPR036388">
    <property type="entry name" value="WH-like_DNA-bd_sf"/>
</dbReference>
<comment type="caution">
    <text evidence="7">The sequence shown here is derived from an EMBL/GenBank/DDBJ whole genome shotgun (WGS) entry which is preliminary data.</text>
</comment>
<dbReference type="EMBL" id="PQGA01000003">
    <property type="protein sequence ID" value="POR53643.1"/>
    <property type="molecule type" value="Genomic_DNA"/>
</dbReference>
<dbReference type="RefSeq" id="WP_103703866.1">
    <property type="nucleotide sequence ID" value="NZ_PQGA01000003.1"/>
</dbReference>
<evidence type="ECO:0000256" key="1">
    <source>
        <dbReference type="ARBA" id="ARBA00009437"/>
    </source>
</evidence>
<protein>
    <submittedName>
        <fullName evidence="7">LysR family nod box-dependent transcriptional activator</fullName>
    </submittedName>
</protein>
<dbReference type="InterPro" id="IPR036390">
    <property type="entry name" value="WH_DNA-bd_sf"/>
</dbReference>
<feature type="compositionally biased region" description="Polar residues" evidence="5">
    <location>
        <begin position="326"/>
        <end position="342"/>
    </location>
</feature>
<dbReference type="GO" id="GO:0003677">
    <property type="term" value="F:DNA binding"/>
    <property type="evidence" value="ECO:0007669"/>
    <property type="project" value="UniProtKB-KW"/>
</dbReference>
<dbReference type="SUPFAM" id="SSF53850">
    <property type="entry name" value="Periplasmic binding protein-like II"/>
    <property type="match status" value="1"/>
</dbReference>
<dbReference type="CDD" id="cd08417">
    <property type="entry name" value="PBP2_Nitroaromatics_like"/>
    <property type="match status" value="1"/>
</dbReference>
<keyword evidence="4" id="KW-0804">Transcription</keyword>
<organism evidence="7 8">
    <name type="scientific">Paraburkholderia eburnea</name>
    <dbReference type="NCBI Taxonomy" id="1189126"/>
    <lineage>
        <taxon>Bacteria</taxon>
        <taxon>Pseudomonadati</taxon>
        <taxon>Pseudomonadota</taxon>
        <taxon>Betaproteobacteria</taxon>
        <taxon>Burkholderiales</taxon>
        <taxon>Burkholderiaceae</taxon>
        <taxon>Paraburkholderia</taxon>
    </lineage>
</organism>
<dbReference type="SUPFAM" id="SSF46785">
    <property type="entry name" value="Winged helix' DNA-binding domain"/>
    <property type="match status" value="1"/>
</dbReference>
<proteinExistence type="inferred from homology"/>
<keyword evidence="3" id="KW-0238">DNA-binding</keyword>
<keyword evidence="2" id="KW-0805">Transcription regulation</keyword>
<dbReference type="PANTHER" id="PTHR30118">
    <property type="entry name" value="HTH-TYPE TRANSCRIPTIONAL REGULATOR LEUO-RELATED"/>
    <property type="match status" value="1"/>
</dbReference>
<evidence type="ECO:0000256" key="5">
    <source>
        <dbReference type="SAM" id="MobiDB-lite"/>
    </source>
</evidence>
<feature type="domain" description="HTH lysR-type" evidence="6">
    <location>
        <begin position="10"/>
        <end position="67"/>
    </location>
</feature>
<sequence>MSKSNQLRNVNLNLLPILYTLLKHRNVTIAAKELHLTQSTVSGSLKRLREVFDNELLVFNGRELLLTEKAKALLPQLEQFQMAGESLLGTLEFDPGEITGRFRIASADWLSFLLIPPLHERLNAGAPKASVQFVHGDQNSGEDMRQGMIDMVIAPERASDWSGLNLFNEDSDHQYESLFTDQMVGIESTRHAPSRAGLGRDAYLQHTHISFNLGSRVNASIERDTLAGTGLAQNDQFLIPEFTTIPYMVAATGCIAAIPLSLARPFQDMLPIRIFEPPVAFPPLKIIMAWTKASDRDASQCWFRQQVRESVRELTAAWTKGASAPGNATSAAPNNGTSESLG</sequence>
<name>A0A2S4MFW6_9BURK</name>
<comment type="similarity">
    <text evidence="1">Belongs to the LysR transcriptional regulatory family.</text>
</comment>
<dbReference type="Gene3D" id="3.40.190.10">
    <property type="entry name" value="Periplasmic binding protein-like II"/>
    <property type="match status" value="2"/>
</dbReference>
<evidence type="ECO:0000313" key="8">
    <source>
        <dbReference type="Proteomes" id="UP000237381"/>
    </source>
</evidence>
<dbReference type="InterPro" id="IPR050389">
    <property type="entry name" value="LysR-type_TF"/>
</dbReference>
<evidence type="ECO:0000256" key="4">
    <source>
        <dbReference type="ARBA" id="ARBA00023163"/>
    </source>
</evidence>
<dbReference type="PANTHER" id="PTHR30118:SF6">
    <property type="entry name" value="HTH-TYPE TRANSCRIPTIONAL REGULATOR LEUO"/>
    <property type="match status" value="1"/>
</dbReference>
<dbReference type="GO" id="GO:0003700">
    <property type="term" value="F:DNA-binding transcription factor activity"/>
    <property type="evidence" value="ECO:0007669"/>
    <property type="project" value="InterPro"/>
</dbReference>
<keyword evidence="8" id="KW-1185">Reference proteome</keyword>
<dbReference type="OrthoDB" id="9789529at2"/>
<reference evidence="7 8" key="1">
    <citation type="submission" date="2018-01" db="EMBL/GenBank/DDBJ databases">
        <title>Genomic Encyclopedia of Type Strains, Phase III (KMG-III): the genomes of soil and plant-associated and newly described type strains.</title>
        <authorList>
            <person name="Whitman W."/>
        </authorList>
    </citation>
    <scope>NUCLEOTIDE SEQUENCE [LARGE SCALE GENOMIC DNA]</scope>
    <source>
        <strain evidence="7 8">JCM 18070</strain>
    </source>
</reference>
<dbReference type="Pfam" id="PF00126">
    <property type="entry name" value="HTH_1"/>
    <property type="match status" value="1"/>
</dbReference>
<dbReference type="AlphaFoldDB" id="A0A2S4MFW6"/>
<dbReference type="Pfam" id="PF03466">
    <property type="entry name" value="LysR_substrate"/>
    <property type="match status" value="1"/>
</dbReference>
<accession>A0A2S4MFW6</accession>
<dbReference type="Proteomes" id="UP000237381">
    <property type="component" value="Unassembled WGS sequence"/>
</dbReference>
<evidence type="ECO:0000256" key="3">
    <source>
        <dbReference type="ARBA" id="ARBA00023125"/>
    </source>
</evidence>
<evidence type="ECO:0000256" key="2">
    <source>
        <dbReference type="ARBA" id="ARBA00023015"/>
    </source>
</evidence>
<evidence type="ECO:0000259" key="6">
    <source>
        <dbReference type="PROSITE" id="PS50931"/>
    </source>
</evidence>
<dbReference type="InterPro" id="IPR000847">
    <property type="entry name" value="LysR_HTH_N"/>
</dbReference>
<dbReference type="InterPro" id="IPR037402">
    <property type="entry name" value="YidZ_PBP2"/>
</dbReference>
<dbReference type="Gene3D" id="1.10.10.10">
    <property type="entry name" value="Winged helix-like DNA-binding domain superfamily/Winged helix DNA-binding domain"/>
    <property type="match status" value="1"/>
</dbReference>